<feature type="region of interest" description="Disordered" evidence="1">
    <location>
        <begin position="119"/>
        <end position="140"/>
    </location>
</feature>
<dbReference type="SUPFAM" id="SSF46565">
    <property type="entry name" value="Chaperone J-domain"/>
    <property type="match status" value="1"/>
</dbReference>
<dbReference type="RefSeq" id="WP_179269644.1">
    <property type="nucleotide sequence ID" value="NZ_CP058579.1"/>
</dbReference>
<evidence type="ECO:0000313" key="3">
    <source>
        <dbReference type="EMBL" id="QLG63059.1"/>
    </source>
</evidence>
<feature type="region of interest" description="Disordered" evidence="1">
    <location>
        <begin position="1"/>
        <end position="26"/>
    </location>
</feature>
<dbReference type="AlphaFoldDB" id="A0A7D5QCH2"/>
<evidence type="ECO:0000313" key="4">
    <source>
        <dbReference type="Proteomes" id="UP000509626"/>
    </source>
</evidence>
<dbReference type="Proteomes" id="UP000509626">
    <property type="component" value="Chromosome"/>
</dbReference>
<keyword evidence="4" id="KW-1185">Reference proteome</keyword>
<dbReference type="EMBL" id="CP058579">
    <property type="protein sequence ID" value="QLG63059.1"/>
    <property type="molecule type" value="Genomic_DNA"/>
</dbReference>
<feature type="compositionally biased region" description="Basic and acidic residues" evidence="1">
    <location>
        <begin position="14"/>
        <end position="26"/>
    </location>
</feature>
<reference evidence="3 4" key="1">
    <citation type="submission" date="2020-06" db="EMBL/GenBank/DDBJ databases">
        <title>NJ-3-1, isolated from saline soil.</title>
        <authorList>
            <person name="Cui H.L."/>
            <person name="Shi X."/>
        </authorList>
    </citation>
    <scope>NUCLEOTIDE SEQUENCE [LARGE SCALE GENOMIC DNA]</scope>
    <source>
        <strain evidence="3 4">NJ-3-1</strain>
    </source>
</reference>
<gene>
    <name evidence="3" type="ORF">HUG12_15495</name>
</gene>
<name>A0A7D5QCH2_9EURY</name>
<dbReference type="GeneID" id="56038892"/>
<dbReference type="InterPro" id="IPR001623">
    <property type="entry name" value="DnaJ_domain"/>
</dbReference>
<dbReference type="InterPro" id="IPR036869">
    <property type="entry name" value="J_dom_sf"/>
</dbReference>
<dbReference type="KEGG" id="halu:HUG12_15495"/>
<dbReference type="Pfam" id="PF00226">
    <property type="entry name" value="DnaJ"/>
    <property type="match status" value="1"/>
</dbReference>
<organism evidence="3 4">
    <name type="scientific">Halorarum salinum</name>
    <dbReference type="NCBI Taxonomy" id="2743089"/>
    <lineage>
        <taxon>Archaea</taxon>
        <taxon>Methanobacteriati</taxon>
        <taxon>Methanobacteriota</taxon>
        <taxon>Stenosarchaea group</taxon>
        <taxon>Halobacteria</taxon>
        <taxon>Halobacteriales</taxon>
        <taxon>Haloferacaceae</taxon>
        <taxon>Halorarum</taxon>
    </lineage>
</organism>
<dbReference type="Gene3D" id="1.10.287.110">
    <property type="entry name" value="DnaJ domain"/>
    <property type="match status" value="1"/>
</dbReference>
<sequence>MSETASAVDWPPNFEHRSPQERSRNRNFDVTLARAFDDLEAELERVGVDDFRYSFDAEARKTDSRPYARANPDDPSFVLRWTMDGKQYAVGCDAYSRLRDNVRTVGLYVREKRKMESRPVATGESEFANARLPPGDDEAESVVVAEPAPDPHEVLGVTEDAEEAVVKAAARRLKADRHPDSGGSTEEFQRVVKAEEALLDG</sequence>
<evidence type="ECO:0000259" key="2">
    <source>
        <dbReference type="PROSITE" id="PS50076"/>
    </source>
</evidence>
<dbReference type="PROSITE" id="PS50076">
    <property type="entry name" value="DNAJ_2"/>
    <property type="match status" value="1"/>
</dbReference>
<evidence type="ECO:0000256" key="1">
    <source>
        <dbReference type="SAM" id="MobiDB-lite"/>
    </source>
</evidence>
<protein>
    <submittedName>
        <fullName evidence="3">J domain-containing protein</fullName>
    </submittedName>
</protein>
<feature type="domain" description="J" evidence="2">
    <location>
        <begin position="150"/>
        <end position="201"/>
    </location>
</feature>
<accession>A0A7D5QCH2</accession>
<dbReference type="OrthoDB" id="11397at2157"/>
<proteinExistence type="predicted"/>